<dbReference type="EMBL" id="CALNXK010000301">
    <property type="protein sequence ID" value="CAH3181608.1"/>
    <property type="molecule type" value="Genomic_DNA"/>
</dbReference>
<protein>
    <submittedName>
        <fullName evidence="2">Uncharacterized protein</fullName>
    </submittedName>
</protein>
<comment type="caution">
    <text evidence="2">The sequence shown here is derived from an EMBL/GenBank/DDBJ whole genome shotgun (WGS) entry which is preliminary data.</text>
</comment>
<gene>
    <name evidence="2" type="ORF">PLOB_00025718</name>
</gene>
<sequence>MQAWCQKDLPTKEDLPANSHHLDYRRRDNIQRSSPLNTGRVKTVTMLRLEERDFGHALGTRTSPLRKCQKTYRKTFWLLIF</sequence>
<accession>A0ABN8RVX1</accession>
<keyword evidence="3" id="KW-1185">Reference proteome</keyword>
<reference evidence="2 3" key="1">
    <citation type="submission" date="2022-05" db="EMBL/GenBank/DDBJ databases">
        <authorList>
            <consortium name="Genoscope - CEA"/>
            <person name="William W."/>
        </authorList>
    </citation>
    <scope>NUCLEOTIDE SEQUENCE [LARGE SCALE GENOMIC DNA]</scope>
</reference>
<dbReference type="Proteomes" id="UP001159405">
    <property type="component" value="Unassembled WGS sequence"/>
</dbReference>
<proteinExistence type="predicted"/>
<evidence type="ECO:0000313" key="3">
    <source>
        <dbReference type="Proteomes" id="UP001159405"/>
    </source>
</evidence>
<evidence type="ECO:0000313" key="2">
    <source>
        <dbReference type="EMBL" id="CAH3181608.1"/>
    </source>
</evidence>
<feature type="compositionally biased region" description="Basic and acidic residues" evidence="1">
    <location>
        <begin position="9"/>
        <end position="30"/>
    </location>
</feature>
<feature type="region of interest" description="Disordered" evidence="1">
    <location>
        <begin position="1"/>
        <end position="37"/>
    </location>
</feature>
<name>A0ABN8RVX1_9CNID</name>
<evidence type="ECO:0000256" key="1">
    <source>
        <dbReference type="SAM" id="MobiDB-lite"/>
    </source>
</evidence>
<organism evidence="2 3">
    <name type="scientific">Porites lobata</name>
    <dbReference type="NCBI Taxonomy" id="104759"/>
    <lineage>
        <taxon>Eukaryota</taxon>
        <taxon>Metazoa</taxon>
        <taxon>Cnidaria</taxon>
        <taxon>Anthozoa</taxon>
        <taxon>Hexacorallia</taxon>
        <taxon>Scleractinia</taxon>
        <taxon>Fungiina</taxon>
        <taxon>Poritidae</taxon>
        <taxon>Porites</taxon>
    </lineage>
</organism>